<feature type="domain" description="Glycosyltransferase 2-like" evidence="8">
    <location>
        <begin position="5"/>
        <end position="165"/>
    </location>
</feature>
<dbReference type="InterPro" id="IPR050256">
    <property type="entry name" value="Glycosyltransferase_2"/>
</dbReference>
<comment type="subcellular location">
    <subcellularLocation>
        <location evidence="1">Membrane</location>
        <topology evidence="1">Multi-pass membrane protein</topology>
    </subcellularLocation>
</comment>
<evidence type="ECO:0000313" key="10">
    <source>
        <dbReference type="Proteomes" id="UP001165492"/>
    </source>
</evidence>
<dbReference type="EMBL" id="JAJHJB010000072">
    <property type="protein sequence ID" value="MCC5468498.1"/>
    <property type="molecule type" value="Genomic_DNA"/>
</dbReference>
<accession>A0ABS8HZC5</accession>
<sequence length="349" mass="39240">MKLISVVVPVFNEQENVNVFYQEVCKYMEPLGYAYELIFIDDGSSDDTAVILEHMTKQDTNIKAVLLARNFGHQVALTCGLDYAQGDVVITMDGDLQHPPELLPLLLTKWEEGFDVVQTVRVGTSGVSWLKRFTSSMFYKLINTMSDVHIVEGGSDFRLLDKKVVHTFQCFKEKARFIRGIIGDMGYRQTQVEFVAPERFAGKSKFSPRKMISFALAGITAYSKLPLRFAFYLGLLFGVLSFGLTLNVVYTKLFTADAVPGWATVAVSILTLGGIQLVGLGIIGEYVGRIFEEVKQRPLYWVSAEFKSGTEAVVSENGNSLGKLQCQKRDESYLPKIKSEIYCFNRIYR</sequence>
<dbReference type="Pfam" id="PF00535">
    <property type="entry name" value="Glycos_transf_2"/>
    <property type="match status" value="1"/>
</dbReference>
<comment type="caution">
    <text evidence="9">The sequence shown here is derived from an EMBL/GenBank/DDBJ whole genome shotgun (WGS) entry which is preliminary data.</text>
</comment>
<gene>
    <name evidence="9" type="ORF">LMF89_24490</name>
</gene>
<evidence type="ECO:0000256" key="1">
    <source>
        <dbReference type="ARBA" id="ARBA00004141"/>
    </source>
</evidence>
<name>A0ABS8HZC5_9FIRM</name>
<evidence type="ECO:0000256" key="4">
    <source>
        <dbReference type="ARBA" id="ARBA00022692"/>
    </source>
</evidence>
<dbReference type="Gene3D" id="3.90.550.10">
    <property type="entry name" value="Spore Coat Polysaccharide Biosynthesis Protein SpsA, Chain A"/>
    <property type="match status" value="1"/>
</dbReference>
<reference evidence="9" key="1">
    <citation type="submission" date="2021-11" db="EMBL/GenBank/DDBJ databases">
        <title>Description of a new species Pelosinus isolated from the bottom sediments of Lake Baikal.</title>
        <authorList>
            <person name="Zakharyuk A."/>
        </authorList>
    </citation>
    <scope>NUCLEOTIDE SEQUENCE</scope>
    <source>
        <strain evidence="9">Bkl1</strain>
    </source>
</reference>
<evidence type="ECO:0000256" key="7">
    <source>
        <dbReference type="SAM" id="Phobius"/>
    </source>
</evidence>
<feature type="transmembrane region" description="Helical" evidence="7">
    <location>
        <begin position="229"/>
        <end position="250"/>
    </location>
</feature>
<evidence type="ECO:0000259" key="8">
    <source>
        <dbReference type="Pfam" id="PF00535"/>
    </source>
</evidence>
<evidence type="ECO:0000313" key="9">
    <source>
        <dbReference type="EMBL" id="MCC5468498.1"/>
    </source>
</evidence>
<evidence type="ECO:0000256" key="2">
    <source>
        <dbReference type="ARBA" id="ARBA00022676"/>
    </source>
</evidence>
<dbReference type="Proteomes" id="UP001165492">
    <property type="component" value="Unassembled WGS sequence"/>
</dbReference>
<dbReference type="InterPro" id="IPR001173">
    <property type="entry name" value="Glyco_trans_2-like"/>
</dbReference>
<evidence type="ECO:0000256" key="3">
    <source>
        <dbReference type="ARBA" id="ARBA00022679"/>
    </source>
</evidence>
<proteinExistence type="predicted"/>
<keyword evidence="5 7" id="KW-1133">Transmembrane helix</keyword>
<protein>
    <submittedName>
        <fullName evidence="9">Glycosyltransferase family 2 protein</fullName>
    </submittedName>
</protein>
<keyword evidence="10" id="KW-1185">Reference proteome</keyword>
<evidence type="ECO:0000256" key="6">
    <source>
        <dbReference type="ARBA" id="ARBA00023136"/>
    </source>
</evidence>
<keyword evidence="4 7" id="KW-0812">Transmembrane</keyword>
<organism evidence="9 10">
    <name type="scientific">Pelosinus baikalensis</name>
    <dbReference type="NCBI Taxonomy" id="2892015"/>
    <lineage>
        <taxon>Bacteria</taxon>
        <taxon>Bacillati</taxon>
        <taxon>Bacillota</taxon>
        <taxon>Negativicutes</taxon>
        <taxon>Selenomonadales</taxon>
        <taxon>Sporomusaceae</taxon>
        <taxon>Pelosinus</taxon>
    </lineage>
</organism>
<keyword evidence="3" id="KW-0808">Transferase</keyword>
<keyword evidence="2" id="KW-0328">Glycosyltransferase</keyword>
<dbReference type="PANTHER" id="PTHR48090">
    <property type="entry name" value="UNDECAPRENYL-PHOSPHATE 4-DEOXY-4-FORMAMIDO-L-ARABINOSE TRANSFERASE-RELATED"/>
    <property type="match status" value="1"/>
</dbReference>
<dbReference type="RefSeq" id="WP_229537387.1">
    <property type="nucleotide sequence ID" value="NZ_JAJHJB010000072.1"/>
</dbReference>
<feature type="transmembrane region" description="Helical" evidence="7">
    <location>
        <begin position="262"/>
        <end position="287"/>
    </location>
</feature>
<keyword evidence="6 7" id="KW-0472">Membrane</keyword>
<evidence type="ECO:0000256" key="5">
    <source>
        <dbReference type="ARBA" id="ARBA00022989"/>
    </source>
</evidence>
<dbReference type="PANTHER" id="PTHR48090:SF1">
    <property type="entry name" value="PROPHAGE BACTOPRENOL GLUCOSYL TRANSFERASE HOMOLOG"/>
    <property type="match status" value="1"/>
</dbReference>
<dbReference type="SUPFAM" id="SSF53448">
    <property type="entry name" value="Nucleotide-diphospho-sugar transferases"/>
    <property type="match status" value="1"/>
</dbReference>
<dbReference type="CDD" id="cd04187">
    <property type="entry name" value="DPM1_like_bac"/>
    <property type="match status" value="1"/>
</dbReference>
<dbReference type="InterPro" id="IPR029044">
    <property type="entry name" value="Nucleotide-diphossugar_trans"/>
</dbReference>